<evidence type="ECO:0000313" key="3">
    <source>
        <dbReference type="Proteomes" id="UP000789833"/>
    </source>
</evidence>
<comment type="caution">
    <text evidence="2">The sequence shown here is derived from an EMBL/GenBank/DDBJ whole genome shotgun (WGS) entry which is preliminary data.</text>
</comment>
<sequence>MSIAEMISLILLSTIAGMIGLLIIQWKYAFSINVALYFLLAIVFSIIFLSIIIFVKINQLEKEAVLSSKMSTGLRKSKFLVLKGFSFYLHVVRSPFIQISMVTALSSFVYLSLMATTERTNLTLLGEFINIQISEWQYMLVIGSYFLAGVTLIESIISLLTLRNKEIKTFLDIGWKVKHIYKLYFFETMIWIGLAILVGSLISAGLFAVVFTMGEISLFGIFLSSILFYLSLIVVSSPFG</sequence>
<feature type="transmembrane region" description="Helical" evidence="1">
    <location>
        <begin position="183"/>
        <end position="210"/>
    </location>
</feature>
<name>A0ABM8YM03_9BACI</name>
<feature type="transmembrane region" description="Helical" evidence="1">
    <location>
        <begin position="136"/>
        <end position="162"/>
    </location>
</feature>
<keyword evidence="1" id="KW-0812">Transmembrane</keyword>
<keyword evidence="1" id="KW-0472">Membrane</keyword>
<dbReference type="RefSeq" id="WP_230500688.1">
    <property type="nucleotide sequence ID" value="NZ_CAKJTJ010000006.1"/>
</dbReference>
<dbReference type="Proteomes" id="UP000789833">
    <property type="component" value="Unassembled WGS sequence"/>
</dbReference>
<proteinExistence type="predicted"/>
<dbReference type="EMBL" id="CAKJTJ010000006">
    <property type="protein sequence ID" value="CAG9620773.1"/>
    <property type="molecule type" value="Genomic_DNA"/>
</dbReference>
<protein>
    <recommendedName>
        <fullName evidence="4">ABC3 transporter permease protein domain-containing protein</fullName>
    </recommendedName>
</protein>
<evidence type="ECO:0008006" key="4">
    <source>
        <dbReference type="Google" id="ProtNLM"/>
    </source>
</evidence>
<feature type="transmembrane region" description="Helical" evidence="1">
    <location>
        <begin position="96"/>
        <end position="116"/>
    </location>
</feature>
<gene>
    <name evidence="2" type="ORF">BACCIP111883_01544</name>
</gene>
<reference evidence="2 3" key="1">
    <citation type="submission" date="2021-10" db="EMBL/GenBank/DDBJ databases">
        <authorList>
            <person name="Criscuolo A."/>
        </authorList>
    </citation>
    <scope>NUCLEOTIDE SEQUENCE [LARGE SCALE GENOMIC DNA]</scope>
    <source>
        <strain evidence="3">CIP 111883</strain>
    </source>
</reference>
<keyword evidence="1" id="KW-1133">Transmembrane helix</keyword>
<accession>A0ABM8YM03</accession>
<feature type="transmembrane region" description="Helical" evidence="1">
    <location>
        <begin position="216"/>
        <end position="235"/>
    </location>
</feature>
<keyword evidence="3" id="KW-1185">Reference proteome</keyword>
<evidence type="ECO:0000313" key="2">
    <source>
        <dbReference type="EMBL" id="CAG9620773.1"/>
    </source>
</evidence>
<feature type="transmembrane region" description="Helical" evidence="1">
    <location>
        <begin position="7"/>
        <end position="28"/>
    </location>
</feature>
<evidence type="ECO:0000256" key="1">
    <source>
        <dbReference type="SAM" id="Phobius"/>
    </source>
</evidence>
<feature type="transmembrane region" description="Helical" evidence="1">
    <location>
        <begin position="34"/>
        <end position="55"/>
    </location>
</feature>
<organism evidence="2 3">
    <name type="scientific">Sutcliffiella rhizosphaerae</name>
    <dbReference type="NCBI Taxonomy" id="2880967"/>
    <lineage>
        <taxon>Bacteria</taxon>
        <taxon>Bacillati</taxon>
        <taxon>Bacillota</taxon>
        <taxon>Bacilli</taxon>
        <taxon>Bacillales</taxon>
        <taxon>Bacillaceae</taxon>
        <taxon>Sutcliffiella</taxon>
    </lineage>
</organism>